<dbReference type="InterPro" id="IPR038949">
    <property type="entry name" value="TEKTL1"/>
</dbReference>
<feature type="region of interest" description="Disordered" evidence="1">
    <location>
        <begin position="75"/>
        <end position="97"/>
    </location>
</feature>
<reference evidence="3" key="1">
    <citation type="journal article" date="2013" name="Nat. Biotechnol.">
        <title>Chinese hamster genome sequenced from sorted chromosomes.</title>
        <authorList>
            <person name="Brinkrolf K."/>
            <person name="Rupp O."/>
            <person name="Laux H."/>
            <person name="Kollin F."/>
            <person name="Ernst W."/>
            <person name="Linke B."/>
            <person name="Kofler R."/>
            <person name="Romand S."/>
            <person name="Hesse F."/>
            <person name="Budach W.E."/>
            <person name="Galosy S."/>
            <person name="Muller D."/>
            <person name="Noll T."/>
            <person name="Wienberg J."/>
            <person name="Jostock T."/>
            <person name="Leonard M."/>
            <person name="Grillari J."/>
            <person name="Tauch A."/>
            <person name="Goesmann A."/>
            <person name="Helk B."/>
            <person name="Mott J.E."/>
            <person name="Puhler A."/>
            <person name="Borth N."/>
        </authorList>
    </citation>
    <scope>NUCLEOTIDE SEQUENCE [LARGE SCALE GENOMIC DNA]</scope>
    <source>
        <strain evidence="3">17A/GY</strain>
    </source>
</reference>
<dbReference type="Proteomes" id="UP000030759">
    <property type="component" value="Unassembled WGS sequence"/>
</dbReference>
<evidence type="ECO:0000313" key="3">
    <source>
        <dbReference type="Proteomes" id="UP000030759"/>
    </source>
</evidence>
<gene>
    <name evidence="2" type="ORF">H671_5g15133</name>
</gene>
<accession>A0A061I4X9</accession>
<proteinExistence type="predicted"/>
<name>A0A061I4X9_CRIGR</name>
<organism evidence="2 3">
    <name type="scientific">Cricetulus griseus</name>
    <name type="common">Chinese hamster</name>
    <name type="synonym">Cricetulus barabensis griseus</name>
    <dbReference type="NCBI Taxonomy" id="10029"/>
    <lineage>
        <taxon>Eukaryota</taxon>
        <taxon>Metazoa</taxon>
        <taxon>Chordata</taxon>
        <taxon>Craniata</taxon>
        <taxon>Vertebrata</taxon>
        <taxon>Euteleostomi</taxon>
        <taxon>Mammalia</taxon>
        <taxon>Eutheria</taxon>
        <taxon>Euarchontoglires</taxon>
        <taxon>Glires</taxon>
        <taxon>Rodentia</taxon>
        <taxon>Myomorpha</taxon>
        <taxon>Muroidea</taxon>
        <taxon>Cricetidae</taxon>
        <taxon>Cricetinae</taxon>
        <taxon>Cricetulus</taxon>
    </lineage>
</organism>
<sequence length="236" mass="27308">IPDKADSMLVWEKEELKSMKRKMEKDMEKSETLLKALASCRDTLNFYCQERLQAVELMNQPLDKVLEQAGRHSWVDITRPPTPRTQGQKTPPPDPVGAYTPACAKALYEAKRLLMESKDTLAEMAKNEVDIQNQQQRISDSVCAYLAQKMRETLELKGTDKLTRHNLHMEKNLEELRTTHDNLAWSLKCKKIGHDVDYDVVRLRQRQRHPQVCYGQAQCLFNNWDPFSTGNGTTFK</sequence>
<feature type="non-terminal residue" evidence="2">
    <location>
        <position position="1"/>
    </location>
</feature>
<evidence type="ECO:0000313" key="2">
    <source>
        <dbReference type="EMBL" id="ERE72251.1"/>
    </source>
</evidence>
<dbReference type="AlphaFoldDB" id="A0A061I4X9"/>
<dbReference type="PANTHER" id="PTHR35081:SF1">
    <property type="entry name" value="COILED-COIL DOMAIN-CONTAINING PROTEIN 105"/>
    <property type="match status" value="1"/>
</dbReference>
<dbReference type="PANTHER" id="PTHR35081">
    <property type="entry name" value="COILED-COIL DOMAIN-CONTAINING PROTEIN 105"/>
    <property type="match status" value="1"/>
</dbReference>
<protein>
    <submittedName>
        <fullName evidence="2">Coiled-coil domain-containing protein</fullName>
    </submittedName>
</protein>
<dbReference type="EMBL" id="KE680520">
    <property type="protein sequence ID" value="ERE72251.1"/>
    <property type="molecule type" value="Genomic_DNA"/>
</dbReference>
<evidence type="ECO:0000256" key="1">
    <source>
        <dbReference type="SAM" id="MobiDB-lite"/>
    </source>
</evidence>